<organism evidence="1 3">
    <name type="scientific">Didymodactylos carnosus</name>
    <dbReference type="NCBI Taxonomy" id="1234261"/>
    <lineage>
        <taxon>Eukaryota</taxon>
        <taxon>Metazoa</taxon>
        <taxon>Spiralia</taxon>
        <taxon>Gnathifera</taxon>
        <taxon>Rotifera</taxon>
        <taxon>Eurotatoria</taxon>
        <taxon>Bdelloidea</taxon>
        <taxon>Philodinida</taxon>
        <taxon>Philodinidae</taxon>
        <taxon>Didymodactylos</taxon>
    </lineage>
</organism>
<proteinExistence type="predicted"/>
<name>A0A8S2D998_9BILA</name>
<dbReference type="AlphaFoldDB" id="A0A8S2D998"/>
<comment type="caution">
    <text evidence="1">The sequence shown here is derived from an EMBL/GenBank/DDBJ whole genome shotgun (WGS) entry which is preliminary data.</text>
</comment>
<protein>
    <submittedName>
        <fullName evidence="1">Uncharacterized protein</fullName>
    </submittedName>
</protein>
<accession>A0A8S2D998</accession>
<dbReference type="EMBL" id="CAJNOK010002810">
    <property type="protein sequence ID" value="CAF0876049.1"/>
    <property type="molecule type" value="Genomic_DNA"/>
</dbReference>
<dbReference type="Proteomes" id="UP000677228">
    <property type="component" value="Unassembled WGS sequence"/>
</dbReference>
<evidence type="ECO:0000313" key="2">
    <source>
        <dbReference type="EMBL" id="CAF3660478.1"/>
    </source>
</evidence>
<dbReference type="Proteomes" id="UP000682733">
    <property type="component" value="Unassembled WGS sequence"/>
</dbReference>
<evidence type="ECO:0000313" key="3">
    <source>
        <dbReference type="Proteomes" id="UP000677228"/>
    </source>
</evidence>
<reference evidence="1" key="1">
    <citation type="submission" date="2021-02" db="EMBL/GenBank/DDBJ databases">
        <authorList>
            <person name="Nowell W R."/>
        </authorList>
    </citation>
    <scope>NUCLEOTIDE SEQUENCE</scope>
</reference>
<evidence type="ECO:0000313" key="1">
    <source>
        <dbReference type="EMBL" id="CAF0876049.1"/>
    </source>
</evidence>
<gene>
    <name evidence="1" type="ORF">OVA965_LOCUS8379</name>
    <name evidence="2" type="ORF">TMI583_LOCUS8375</name>
</gene>
<dbReference type="EMBL" id="CAJOBA010002811">
    <property type="protein sequence ID" value="CAF3660478.1"/>
    <property type="molecule type" value="Genomic_DNA"/>
</dbReference>
<sequence>MLDIKVANRMEDQLLTLLNMSTEEYDQFLDHQHQKLYRDRSNIDTLSMSLESQYIWNEINDEKTKYIQSIKELRSELDIMKGHRKGLEEKLEMITIKESEDTKSRKASVVFAGAKMTGNKSLLNGLENAYELSSSRKTDQIPYASQDRILSRFSCMLYTAADKRAWIELEMANYCDSCAEKNGNQRLSIDLKRYFTNDISTKFIEYNENKLSRTLSK</sequence>